<keyword evidence="2" id="KW-0805">Transcription regulation</keyword>
<reference evidence="9" key="1">
    <citation type="journal article" date="2017" name="Genome Biol. Evol.">
        <title>The complete genome sequence of the phytopathogenic fungus Sclerotinia sclerotiorum reveals insights into the genome architecture of broad host range pathogens.</title>
        <authorList>
            <person name="Derbyshire M."/>
            <person name="Denton-Giles M."/>
            <person name="Hegedus D."/>
            <person name="Seifbarghy S."/>
            <person name="Rollins J."/>
            <person name="van Kan J."/>
            <person name="Seidl M.F."/>
            <person name="Faino L."/>
            <person name="Mbengue M."/>
            <person name="Navaud O."/>
            <person name="Raffaele S."/>
            <person name="Hammond-Kosack K."/>
            <person name="Heard S."/>
            <person name="Oliver R."/>
        </authorList>
    </citation>
    <scope>NUCLEOTIDE SEQUENCE [LARGE SCALE GENOMIC DNA]</scope>
    <source>
        <strain evidence="9">ATCC 18683 / 1980 / Ss-1</strain>
    </source>
</reference>
<dbReference type="Gene3D" id="4.10.240.10">
    <property type="entry name" value="Zn(2)-C6 fungal-type DNA-binding domain"/>
    <property type="match status" value="1"/>
</dbReference>
<dbReference type="GO" id="GO:0008270">
    <property type="term" value="F:zinc ion binding"/>
    <property type="evidence" value="ECO:0007669"/>
    <property type="project" value="InterPro"/>
</dbReference>
<feature type="region of interest" description="Disordered" evidence="6">
    <location>
        <begin position="85"/>
        <end position="144"/>
    </location>
</feature>
<feature type="domain" description="Zn(2)-C6 fungal-type" evidence="7">
    <location>
        <begin position="17"/>
        <end position="49"/>
    </location>
</feature>
<dbReference type="InterPro" id="IPR051089">
    <property type="entry name" value="prtT"/>
</dbReference>
<dbReference type="PROSITE" id="PS00463">
    <property type="entry name" value="ZN2_CY6_FUNGAL_1"/>
    <property type="match status" value="1"/>
</dbReference>
<evidence type="ECO:0000313" key="8">
    <source>
        <dbReference type="EMBL" id="APA09436.1"/>
    </source>
</evidence>
<evidence type="ECO:0000256" key="3">
    <source>
        <dbReference type="ARBA" id="ARBA00023125"/>
    </source>
</evidence>
<dbReference type="GO" id="GO:0003677">
    <property type="term" value="F:DNA binding"/>
    <property type="evidence" value="ECO:0007669"/>
    <property type="project" value="UniProtKB-KW"/>
</dbReference>
<dbReference type="CDD" id="cd00067">
    <property type="entry name" value="GAL4"/>
    <property type="match status" value="1"/>
</dbReference>
<keyword evidence="5" id="KW-0539">Nucleus</keyword>
<name>A0A1D9Q3G2_SCLS1</name>
<evidence type="ECO:0000256" key="1">
    <source>
        <dbReference type="ARBA" id="ARBA00004123"/>
    </source>
</evidence>
<feature type="compositionally biased region" description="Pro residues" evidence="6">
    <location>
        <begin position="107"/>
        <end position="119"/>
    </location>
</feature>
<evidence type="ECO:0000256" key="2">
    <source>
        <dbReference type="ARBA" id="ARBA00023015"/>
    </source>
</evidence>
<dbReference type="InterPro" id="IPR036864">
    <property type="entry name" value="Zn2-C6_fun-type_DNA-bd_sf"/>
</dbReference>
<dbReference type="CDD" id="cd12148">
    <property type="entry name" value="fungal_TF_MHR"/>
    <property type="match status" value="1"/>
</dbReference>
<keyword evidence="4" id="KW-0804">Transcription</keyword>
<evidence type="ECO:0000256" key="6">
    <source>
        <dbReference type="SAM" id="MobiDB-lite"/>
    </source>
</evidence>
<organism evidence="8 9">
    <name type="scientific">Sclerotinia sclerotiorum (strain ATCC 18683 / 1980 / Ss-1)</name>
    <name type="common">White mold</name>
    <name type="synonym">Whetzelinia sclerotiorum</name>
    <dbReference type="NCBI Taxonomy" id="665079"/>
    <lineage>
        <taxon>Eukaryota</taxon>
        <taxon>Fungi</taxon>
        <taxon>Dikarya</taxon>
        <taxon>Ascomycota</taxon>
        <taxon>Pezizomycotina</taxon>
        <taxon>Leotiomycetes</taxon>
        <taxon>Helotiales</taxon>
        <taxon>Sclerotiniaceae</taxon>
        <taxon>Sclerotinia</taxon>
    </lineage>
</organism>
<evidence type="ECO:0000256" key="4">
    <source>
        <dbReference type="ARBA" id="ARBA00023163"/>
    </source>
</evidence>
<dbReference type="OrthoDB" id="5226580at2759"/>
<dbReference type="PANTHER" id="PTHR31845">
    <property type="entry name" value="FINGER DOMAIN PROTEIN, PUTATIVE-RELATED"/>
    <property type="match status" value="1"/>
</dbReference>
<dbReference type="Proteomes" id="UP000177798">
    <property type="component" value="Chromosome 5"/>
</dbReference>
<feature type="compositionally biased region" description="Polar residues" evidence="6">
    <location>
        <begin position="85"/>
        <end position="100"/>
    </location>
</feature>
<dbReference type="GO" id="GO:0000981">
    <property type="term" value="F:DNA-binding transcription factor activity, RNA polymerase II-specific"/>
    <property type="evidence" value="ECO:0007669"/>
    <property type="project" value="InterPro"/>
</dbReference>
<evidence type="ECO:0000256" key="5">
    <source>
        <dbReference type="ARBA" id="ARBA00023242"/>
    </source>
</evidence>
<evidence type="ECO:0000259" key="7">
    <source>
        <dbReference type="PROSITE" id="PS00463"/>
    </source>
</evidence>
<dbReference type="GO" id="GO:0005634">
    <property type="term" value="C:nucleus"/>
    <property type="evidence" value="ECO:0007669"/>
    <property type="project" value="UniProtKB-SubCell"/>
</dbReference>
<dbReference type="PANTHER" id="PTHR31845:SF10">
    <property type="entry name" value="ZN(II)2CYS6 TRANSCRIPTION FACTOR (EUROFUNG)"/>
    <property type="match status" value="1"/>
</dbReference>
<protein>
    <recommendedName>
        <fullName evidence="7">Zn(2)-C6 fungal-type domain-containing protein</fullName>
    </recommendedName>
</protein>
<dbReference type="AlphaFoldDB" id="A0A1D9Q3G2"/>
<dbReference type="InterPro" id="IPR001138">
    <property type="entry name" value="Zn2Cys6_DnaBD"/>
</dbReference>
<evidence type="ECO:0000313" key="9">
    <source>
        <dbReference type="Proteomes" id="UP000177798"/>
    </source>
</evidence>
<dbReference type="EMBL" id="CP017818">
    <property type="protein sequence ID" value="APA09436.1"/>
    <property type="molecule type" value="Genomic_DNA"/>
</dbReference>
<comment type="subcellular location">
    <subcellularLocation>
        <location evidence="1">Nucleus</location>
    </subcellularLocation>
</comment>
<keyword evidence="3" id="KW-0238">DNA-binding</keyword>
<sequence>MPSTTNHIGKNHLNSRACKTCALAKAKCVPRTEGLNTKCERCHRLKKDCARQTPSMKVRKPYKATRVAQLEEKIDGIVSLLQQQKSVNSQDTTSGNSPLVTNEDILPRPPPPLTEPEPPSTVTYGNHPHPHPPPKPLEQSKRQSVYEKSTNACLLAHINSNLEPSDMEIERLVKLYETEMTAKFPFVIIETGELTRKEWVLENPVLGKAVLMAASYFNLPRQTVYETELVRDLTDRIMVKRERTLELLQTILVFCGWYHYHCLGHPNLNNLLGLAIGLAGDLGLNKPPSSDKFKYPFGHSRATAGDFSRRSMEQKRALAGLFYLTSLVATGFQRIDAMRYSVHLDECIRVIEGNPEHSTDLLLVELVKVTNLSERIGQTVSLIQNESEILVPTALRLGSFQAELDTLKQGIPGAWKDDVILQLHHHLSAIRLYEVSLANNWTPKITTKSPQSTSTTQAIPPPLHSSHVQSLFTCLHHTRSFLTLILSLPPTTYLSQPITPWFLLAFTLMILARLSFYQNPLLPTWNLDFVREICDLSLILEELADRNENAKFVDINLITREEGEWEPNVRVDGEGKRVVEGWTDCFDKFARKIKLVKCWYDQRVAGYRGTATASVSMPLGGWLRADNTTMESGNGGINEDITQEGTQTQSAAVLDAIVTPQVNSDGTPILSEIDTNPWNGFDDQNFWMDLDGEWDIEGLEAMSGVF</sequence>
<accession>A0A1D9Q3G2</accession>
<proteinExistence type="predicted"/>
<gene>
    <name evidence="8" type="ORF">sscle_05g042060</name>
</gene>
<dbReference type="VEuPathDB" id="FungiDB:sscle_05g042060"/>